<comment type="caution">
    <text evidence="1">The sequence shown here is derived from an EMBL/GenBank/DDBJ whole genome shotgun (WGS) entry which is preliminary data.</text>
</comment>
<protein>
    <submittedName>
        <fullName evidence="1">Uncharacterized protein</fullName>
    </submittedName>
</protein>
<name>A0A0F9EH92_9ZZZZ</name>
<organism evidence="1">
    <name type="scientific">marine sediment metagenome</name>
    <dbReference type="NCBI Taxonomy" id="412755"/>
    <lineage>
        <taxon>unclassified sequences</taxon>
        <taxon>metagenomes</taxon>
        <taxon>ecological metagenomes</taxon>
    </lineage>
</organism>
<accession>A0A0F9EH92</accession>
<evidence type="ECO:0000313" key="1">
    <source>
        <dbReference type="EMBL" id="KKL41707.1"/>
    </source>
</evidence>
<gene>
    <name evidence="1" type="ORF">LCGC14_2367590</name>
</gene>
<proteinExistence type="predicted"/>
<sequence>MKDEQEIIKLEEYLVSDYHSNRITEQDTDELYYTDNFPVPLVKNENYIVRTGRARRMVDKPGEHIITSSPQVFREG</sequence>
<feature type="non-terminal residue" evidence="1">
    <location>
        <position position="76"/>
    </location>
</feature>
<dbReference type="EMBL" id="LAZR01034829">
    <property type="protein sequence ID" value="KKL41707.1"/>
    <property type="molecule type" value="Genomic_DNA"/>
</dbReference>
<dbReference type="AlphaFoldDB" id="A0A0F9EH92"/>
<reference evidence="1" key="1">
    <citation type="journal article" date="2015" name="Nature">
        <title>Complex archaea that bridge the gap between prokaryotes and eukaryotes.</title>
        <authorList>
            <person name="Spang A."/>
            <person name="Saw J.H."/>
            <person name="Jorgensen S.L."/>
            <person name="Zaremba-Niedzwiedzka K."/>
            <person name="Martijn J."/>
            <person name="Lind A.E."/>
            <person name="van Eijk R."/>
            <person name="Schleper C."/>
            <person name="Guy L."/>
            <person name="Ettema T.J."/>
        </authorList>
    </citation>
    <scope>NUCLEOTIDE SEQUENCE</scope>
</reference>